<accession>A0A0D0N3H3</accession>
<dbReference type="EMBL" id="JXZB01000004">
    <property type="protein sequence ID" value="KIQ62630.1"/>
    <property type="molecule type" value="Genomic_DNA"/>
</dbReference>
<dbReference type="STRING" id="2064.TR51_26965"/>
<evidence type="ECO:0000313" key="2">
    <source>
        <dbReference type="Proteomes" id="UP000032066"/>
    </source>
</evidence>
<dbReference type="InterPro" id="IPR045592">
    <property type="entry name" value="DUF6461"/>
</dbReference>
<reference evidence="1 2" key="1">
    <citation type="submission" date="2015-02" db="EMBL/GenBank/DDBJ databases">
        <title>Draft genome sequence of Kitasatospora griseola MF730-N6, a bafilomycin, terpentecin and satosporin producer.</title>
        <authorList>
            <person name="Arens J.C."/>
            <person name="Haltli B."/>
            <person name="Kerr R.G."/>
        </authorList>
    </citation>
    <scope>NUCLEOTIDE SEQUENCE [LARGE SCALE GENOMIC DNA]</scope>
    <source>
        <strain evidence="1 2">MF730-N6</strain>
    </source>
</reference>
<evidence type="ECO:0000313" key="1">
    <source>
        <dbReference type="EMBL" id="KIQ62630.1"/>
    </source>
</evidence>
<dbReference type="Pfam" id="PF20062">
    <property type="entry name" value="DUF6461"/>
    <property type="match status" value="1"/>
</dbReference>
<sequence>MTPTAHDYAWLADSHWFAQCLQDGYSLTLVRGRTPQQVLELIGAVPQGFGDGADDLFDCQEELREWVDDYLDASFAFGAVTVPGTGGDWTLLLALDGGAGISRHLAALSRGGATVTHDSNGGKPMHMFHHYLDGELRTSFEHPASSYGSDPRALDALLHELGHRDTVGTLGLKAVVFALSERLTGVRITEETVRDAEFVLGVVPDEDDTD</sequence>
<protein>
    <submittedName>
        <fullName evidence="1">Uncharacterized protein</fullName>
    </submittedName>
</protein>
<proteinExistence type="predicted"/>
<organism evidence="1 2">
    <name type="scientific">Kitasatospora griseola</name>
    <name type="common">Streptomyces griseolosporeus</name>
    <dbReference type="NCBI Taxonomy" id="2064"/>
    <lineage>
        <taxon>Bacteria</taxon>
        <taxon>Bacillati</taxon>
        <taxon>Actinomycetota</taxon>
        <taxon>Actinomycetes</taxon>
        <taxon>Kitasatosporales</taxon>
        <taxon>Streptomycetaceae</taxon>
        <taxon>Kitasatospora</taxon>
    </lineage>
</organism>
<dbReference type="AlphaFoldDB" id="A0A0D0N3H3"/>
<gene>
    <name evidence="1" type="ORF">TR51_26965</name>
</gene>
<dbReference type="RefSeq" id="WP_043914793.1">
    <property type="nucleotide sequence ID" value="NZ_JXZB01000004.1"/>
</dbReference>
<dbReference type="Proteomes" id="UP000032066">
    <property type="component" value="Unassembled WGS sequence"/>
</dbReference>
<keyword evidence="2" id="KW-1185">Reference proteome</keyword>
<name>A0A0D0N3H3_KITGR</name>
<comment type="caution">
    <text evidence="1">The sequence shown here is derived from an EMBL/GenBank/DDBJ whole genome shotgun (WGS) entry which is preliminary data.</text>
</comment>
<dbReference type="PATRIC" id="fig|2064.6.peg.5725"/>
<dbReference type="OrthoDB" id="4460129at2"/>